<organism evidence="2">
    <name type="scientific">Schizaphis graminum</name>
    <name type="common">Green bug aphid</name>
    <dbReference type="NCBI Taxonomy" id="13262"/>
    <lineage>
        <taxon>Eukaryota</taxon>
        <taxon>Metazoa</taxon>
        <taxon>Ecdysozoa</taxon>
        <taxon>Arthropoda</taxon>
        <taxon>Hexapoda</taxon>
        <taxon>Insecta</taxon>
        <taxon>Pterygota</taxon>
        <taxon>Neoptera</taxon>
        <taxon>Paraneoptera</taxon>
        <taxon>Hemiptera</taxon>
        <taxon>Sternorrhyncha</taxon>
        <taxon>Aphidomorpha</taxon>
        <taxon>Aphidoidea</taxon>
        <taxon>Aphididae</taxon>
        <taxon>Aphidini</taxon>
        <taxon>Schizaphis</taxon>
    </lineage>
</organism>
<feature type="compositionally biased region" description="Basic and acidic residues" evidence="1">
    <location>
        <begin position="252"/>
        <end position="264"/>
    </location>
</feature>
<proteinExistence type="predicted"/>
<evidence type="ECO:0000313" key="2">
    <source>
        <dbReference type="EMBL" id="MBY29333.1"/>
    </source>
</evidence>
<feature type="region of interest" description="Disordered" evidence="1">
    <location>
        <begin position="194"/>
        <end position="282"/>
    </location>
</feature>
<evidence type="ECO:0008006" key="3">
    <source>
        <dbReference type="Google" id="ProtNLM"/>
    </source>
</evidence>
<feature type="compositionally biased region" description="Polar residues" evidence="1">
    <location>
        <begin position="99"/>
        <end position="118"/>
    </location>
</feature>
<gene>
    <name evidence="2" type="ORF">g.172189</name>
</gene>
<name>A0A2S2PIS2_SCHGA</name>
<dbReference type="EMBL" id="GGMR01016714">
    <property type="protein sequence ID" value="MBY29333.1"/>
    <property type="molecule type" value="Transcribed_RNA"/>
</dbReference>
<feature type="compositionally biased region" description="Basic residues" evidence="1">
    <location>
        <begin position="267"/>
        <end position="282"/>
    </location>
</feature>
<sequence>MTSEGEVNTEATKNTEQVNNPPTKRVIDIGALSEDELLGKIRGYINCMCSFAQANRNVHRELKETLANSSIIIAQYVKVVNHGRAKEAAAKATCDSAANQQKATSVVNSSSRGTQTEQRPPGLLPTTKKHPKTKVTEALPGSHITKVASSRSALEDSVPLPDHSRFQIPAAIERLHQMVKTQGEVIAKLVEKMDKLPEKPQQQRQRKSSPRQEEQLEQHQQQPQTDTSRKTKKRERSEPTSQTNTGSTQDPPHSEDNVKWETVKNKSMQKKKKKERKRLKPRTRTDVFIVKAGIMKSSEMLKKIKNGEEVQSLGDSISAVSKTRSVHLRVVLNRKTTDTEELLKAITRAIGDKTICNKLTDSTRIEIRNVDEEATDEEIVQAILKSTELLTSATILHTRKVGRGTKIVTVSVPTSTAHTLASTRLRVGYVNCRVRRKIEVKKCFKCQGYGNTRDQCTYTDPEQPLLEMWN</sequence>
<feature type="region of interest" description="Disordered" evidence="1">
    <location>
        <begin position="99"/>
        <end position="141"/>
    </location>
</feature>
<dbReference type="AlphaFoldDB" id="A0A2S2PIS2"/>
<evidence type="ECO:0000256" key="1">
    <source>
        <dbReference type="SAM" id="MobiDB-lite"/>
    </source>
</evidence>
<reference evidence="2" key="1">
    <citation type="submission" date="2018-04" db="EMBL/GenBank/DDBJ databases">
        <title>Transcriptome of Schizaphis graminum biotype I.</title>
        <authorList>
            <person name="Scully E.D."/>
            <person name="Geib S.M."/>
            <person name="Palmer N.A."/>
            <person name="Koch K."/>
            <person name="Bradshaw J."/>
            <person name="Heng-Moss T."/>
            <person name="Sarath G."/>
        </authorList>
    </citation>
    <scope>NUCLEOTIDE SEQUENCE</scope>
</reference>
<accession>A0A2S2PIS2</accession>
<feature type="region of interest" description="Disordered" evidence="1">
    <location>
        <begin position="1"/>
        <end position="22"/>
    </location>
</feature>
<feature type="compositionally biased region" description="Polar residues" evidence="1">
    <location>
        <begin position="239"/>
        <end position="251"/>
    </location>
</feature>
<protein>
    <recommendedName>
        <fullName evidence="3">CCHC-type domain-containing protein</fullName>
    </recommendedName>
</protein>